<comment type="caution">
    <text evidence="1">The sequence shown here is derived from an EMBL/GenBank/DDBJ whole genome shotgun (WGS) entry which is preliminary data.</text>
</comment>
<reference evidence="1" key="2">
    <citation type="journal article" date="2023" name="Food Microbiol.">
        <title>Evaluation of the fermentation potential of lactic acid bacteria isolated from herbs, fruits and vegetables as starter cultures in nut-based milk alternatives.</title>
        <authorList>
            <person name="Huang W."/>
            <person name="Dong A."/>
            <person name="Pham H.T."/>
            <person name="Zhou C."/>
            <person name="Huo Z."/>
            <person name="Watjen A.P."/>
            <person name="Prakash S."/>
            <person name="Bang-Berthelsen C.H."/>
            <person name="Turner M.S."/>
        </authorList>
    </citation>
    <scope>NUCLEOTIDE SEQUENCE</scope>
    <source>
        <strain evidence="1">581</strain>
    </source>
</reference>
<dbReference type="EMBL" id="JAOWLP010000005">
    <property type="protein sequence ID" value="MDG4981415.1"/>
    <property type="molecule type" value="Genomic_DNA"/>
</dbReference>
<accession>A0A9X4NCE5</accession>
<evidence type="ECO:0000313" key="1">
    <source>
        <dbReference type="EMBL" id="MDG4981415.1"/>
    </source>
</evidence>
<reference evidence="1" key="1">
    <citation type="submission" date="2022-10" db="EMBL/GenBank/DDBJ databases">
        <authorList>
            <person name="Turner M.S."/>
            <person name="Huang W."/>
        </authorList>
    </citation>
    <scope>NUCLEOTIDE SEQUENCE</scope>
    <source>
        <strain evidence="1">581</strain>
    </source>
</reference>
<name>A0A9X4NCE5_9LACT</name>
<dbReference type="AlphaFoldDB" id="A0A9X4NCE5"/>
<sequence>MKKYKIGSLIALLLGLVLFTGLIVNADKFTDVGGLYDKAVNENIIDPNLYPKAKWM</sequence>
<dbReference type="Proteomes" id="UP001152656">
    <property type="component" value="Unassembled WGS sequence"/>
</dbReference>
<dbReference type="RefSeq" id="WP_278216222.1">
    <property type="nucleotide sequence ID" value="NZ_JAOWLP010000005.1"/>
</dbReference>
<gene>
    <name evidence="1" type="ORF">OGZ39_07060</name>
</gene>
<evidence type="ECO:0000313" key="2">
    <source>
        <dbReference type="Proteomes" id="UP001152656"/>
    </source>
</evidence>
<organism evidence="1 2">
    <name type="scientific">Lactococcus lactis</name>
    <dbReference type="NCBI Taxonomy" id="1358"/>
    <lineage>
        <taxon>Bacteria</taxon>
        <taxon>Bacillati</taxon>
        <taxon>Bacillota</taxon>
        <taxon>Bacilli</taxon>
        <taxon>Lactobacillales</taxon>
        <taxon>Streptococcaceae</taxon>
        <taxon>Lactococcus</taxon>
    </lineage>
</organism>
<protein>
    <submittedName>
        <fullName evidence="1">Uncharacterized protein</fullName>
    </submittedName>
</protein>
<proteinExistence type="predicted"/>